<evidence type="ECO:0000313" key="1">
    <source>
        <dbReference type="EMBL" id="GAA0223495.1"/>
    </source>
</evidence>
<dbReference type="Proteomes" id="UP001500967">
    <property type="component" value="Unassembled WGS sequence"/>
</dbReference>
<protein>
    <submittedName>
        <fullName evidence="1">Uncharacterized protein</fullName>
    </submittedName>
</protein>
<evidence type="ECO:0000313" key="2">
    <source>
        <dbReference type="Proteomes" id="UP001500967"/>
    </source>
</evidence>
<reference evidence="1 2" key="1">
    <citation type="journal article" date="2019" name="Int. J. Syst. Evol. Microbiol.">
        <title>The Global Catalogue of Microorganisms (GCM) 10K type strain sequencing project: providing services to taxonomists for standard genome sequencing and annotation.</title>
        <authorList>
            <consortium name="The Broad Institute Genomics Platform"/>
            <consortium name="The Broad Institute Genome Sequencing Center for Infectious Disease"/>
            <person name="Wu L."/>
            <person name="Ma J."/>
        </authorList>
    </citation>
    <scope>NUCLEOTIDE SEQUENCE [LARGE SCALE GENOMIC DNA]</scope>
    <source>
        <strain evidence="1 2">JCM 10425</strain>
    </source>
</reference>
<keyword evidence="2" id="KW-1185">Reference proteome</keyword>
<accession>A0ABN0TJV5</accession>
<gene>
    <name evidence="1" type="ORF">GCM10009539_05840</name>
</gene>
<comment type="caution">
    <text evidence="1">The sequence shown here is derived from an EMBL/GenBank/DDBJ whole genome shotgun (WGS) entry which is preliminary data.</text>
</comment>
<name>A0ABN0TJV5_9ACTN</name>
<sequence length="58" mass="6252">MALLAPWEVIGRLVLLNPVGPAPTLQEMTGCRPSGAPEQSLTVIRAFLTRTPVAQARR</sequence>
<dbReference type="EMBL" id="BAAAGX010000003">
    <property type="protein sequence ID" value="GAA0223495.1"/>
    <property type="molecule type" value="Genomic_DNA"/>
</dbReference>
<organism evidence="1 2">
    <name type="scientific">Cryptosporangium japonicum</name>
    <dbReference type="NCBI Taxonomy" id="80872"/>
    <lineage>
        <taxon>Bacteria</taxon>
        <taxon>Bacillati</taxon>
        <taxon>Actinomycetota</taxon>
        <taxon>Actinomycetes</taxon>
        <taxon>Cryptosporangiales</taxon>
        <taxon>Cryptosporangiaceae</taxon>
        <taxon>Cryptosporangium</taxon>
    </lineage>
</organism>
<proteinExistence type="predicted"/>